<dbReference type="AlphaFoldDB" id="A0A1C3KG34"/>
<dbReference type="OrthoDB" id="381419at2759"/>
<dbReference type="Pfam" id="PF05795">
    <property type="entry name" value="Plasmodium_Vir"/>
    <property type="match status" value="1"/>
</dbReference>
<dbReference type="VEuPathDB" id="PlasmoDB:PocGH01_00088800"/>
<dbReference type="EMBL" id="FLRJ01000090">
    <property type="protein sequence ID" value="SBT72622.1"/>
    <property type="molecule type" value="Genomic_DNA"/>
</dbReference>
<dbReference type="VEuPathDB" id="PlasmoDB:POWCR01_000038900"/>
<name>A0A1C3KG34_PLAOA</name>
<accession>A0A1C3KG34</accession>
<dbReference type="Proteomes" id="UP000243200">
    <property type="component" value="Unassembled WGS sequence"/>
</dbReference>
<reference evidence="1 2" key="1">
    <citation type="submission" date="2016-06" db="EMBL/GenBank/DDBJ databases">
        <authorList>
            <consortium name="Pathogen Informatics"/>
        </authorList>
    </citation>
    <scope>NUCLEOTIDE SEQUENCE [LARGE SCALE GENOMIC DNA]</scope>
</reference>
<gene>
    <name evidence="1" type="primary">PowCR01_000038900</name>
    <name evidence="1" type="ORF">POWCR01_000038900</name>
</gene>
<sequence length="346" mass="41088">MVKKKLAKYIYINYIFFKFQESSLQHLPSYKVYKTFKDLDNVDYCNKHFTALLKLQKDGNNITEFCNNIGGIIKHMYEQKENYIKDHCAYFNFYLYDQINAKFSSSTVRIDDILWEFYEGWNKIRTSLLKDKCSFKYSLHNIDLNKWKNMKCIHDYAKNYEYINENYSTNIEKCKKYTVYLNYVIPMYERIKTECCNFGDNCAFYFFYCEHIKNPSELLKKLKCDDNYSVALHSQASQDEAEVEGFSHGTLPKDKEKTELDDESSTIQPLKISMSIISPSIGILLIFFFLCKFSPLGPWLRSIMREKINIRHSHEKEDTDNSLAYAAGNYDIYAHNIPYNISYQHI</sequence>
<protein>
    <submittedName>
        <fullName evidence="1">PIR protein</fullName>
    </submittedName>
</protein>
<evidence type="ECO:0000313" key="2">
    <source>
        <dbReference type="Proteomes" id="UP000243200"/>
    </source>
</evidence>
<dbReference type="InterPro" id="IPR008780">
    <property type="entry name" value="Plasmodium_Vir"/>
</dbReference>
<organism evidence="1 2">
    <name type="scientific">Plasmodium ovale</name>
    <name type="common">malaria parasite P. ovale</name>
    <dbReference type="NCBI Taxonomy" id="36330"/>
    <lineage>
        <taxon>Eukaryota</taxon>
        <taxon>Sar</taxon>
        <taxon>Alveolata</taxon>
        <taxon>Apicomplexa</taxon>
        <taxon>Aconoidasida</taxon>
        <taxon>Haemosporida</taxon>
        <taxon>Plasmodiidae</taxon>
        <taxon>Plasmodium</taxon>
        <taxon>Plasmodium (Plasmodium)</taxon>
    </lineage>
</organism>
<proteinExistence type="predicted"/>
<evidence type="ECO:0000313" key="1">
    <source>
        <dbReference type="EMBL" id="SBT72622.1"/>
    </source>
</evidence>